<dbReference type="PANTHER" id="PTHR11895">
    <property type="entry name" value="TRANSAMIDASE"/>
    <property type="match status" value="1"/>
</dbReference>
<keyword evidence="3" id="KW-1185">Reference proteome</keyword>
<feature type="domain" description="Amidase" evidence="1">
    <location>
        <begin position="27"/>
        <end position="417"/>
    </location>
</feature>
<organism evidence="2 3">
    <name type="scientific">Paenibacillus dokdonensis</name>
    <dbReference type="NCBI Taxonomy" id="2567944"/>
    <lineage>
        <taxon>Bacteria</taxon>
        <taxon>Bacillati</taxon>
        <taxon>Bacillota</taxon>
        <taxon>Bacilli</taxon>
        <taxon>Bacillales</taxon>
        <taxon>Paenibacillaceae</taxon>
        <taxon>Paenibacillus</taxon>
    </lineage>
</organism>
<dbReference type="Gene3D" id="3.90.1300.10">
    <property type="entry name" value="Amidase signature (AS) domain"/>
    <property type="match status" value="1"/>
</dbReference>
<reference evidence="2 3" key="1">
    <citation type="submission" date="2023-03" db="EMBL/GenBank/DDBJ databases">
        <title>Bacillus Genome Sequencing.</title>
        <authorList>
            <person name="Dunlap C."/>
        </authorList>
    </citation>
    <scope>NUCLEOTIDE SEQUENCE [LARGE SCALE GENOMIC DNA]</scope>
    <source>
        <strain evidence="2 3">BD-525</strain>
    </source>
</reference>
<dbReference type="InterPro" id="IPR036928">
    <property type="entry name" value="AS_sf"/>
</dbReference>
<evidence type="ECO:0000313" key="3">
    <source>
        <dbReference type="Proteomes" id="UP001344632"/>
    </source>
</evidence>
<dbReference type="Pfam" id="PF01425">
    <property type="entry name" value="Amidase"/>
    <property type="match status" value="1"/>
</dbReference>
<dbReference type="EMBL" id="JARLKZ010000016">
    <property type="protein sequence ID" value="MEC0242522.1"/>
    <property type="molecule type" value="Genomic_DNA"/>
</dbReference>
<dbReference type="InterPro" id="IPR000120">
    <property type="entry name" value="Amidase"/>
</dbReference>
<proteinExistence type="predicted"/>
<dbReference type="Proteomes" id="UP001344632">
    <property type="component" value="Unassembled WGS sequence"/>
</dbReference>
<evidence type="ECO:0000259" key="1">
    <source>
        <dbReference type="Pfam" id="PF01425"/>
    </source>
</evidence>
<accession>A0ABU6GRZ7</accession>
<gene>
    <name evidence="2" type="ORF">P4H66_22170</name>
</gene>
<sequence>MYTKKSTLELFHQNLGTADSLLQCNLAQSLDRFAKVEPHIHAFIHENNREERIMNEIDDLSMRYLGQDQPPLFGIPVAIKDLIHIKGLPTYAGSNLPAAALTGQEGSFVKRLREMGVWVTGKTVTEEFAYAGPIPTRNPHNWNHTAGGSSAGSAAAVAAGICPVAIGTQTLRSVTAPASFCGIVGFKPSYARIPMDGIILLSPSFDTLGLFTQDMASMECISAHLIPGWKRFRSDRKPVLGIPNGVYMTLMFDEIRNAFQDQIRKLEGQGFTIRTVDMPWSDELIYGDDLLKFVQGEMAREHEILFEQHKGCYGPAVRDAILAGQMIEEIELDGYRKGQISLRNDLLEIQQREGIDLWVSPAQGGTAPLSGGRTGWAGMTAIWTYAGLPTMSIPSATVNDMPLGFQCIGSYGRDEELIYWSKQLSEVLNSYQLTL</sequence>
<evidence type="ECO:0000313" key="2">
    <source>
        <dbReference type="EMBL" id="MEC0242522.1"/>
    </source>
</evidence>
<dbReference type="RefSeq" id="WP_326090296.1">
    <property type="nucleotide sequence ID" value="NZ_JARLKZ010000016.1"/>
</dbReference>
<dbReference type="SUPFAM" id="SSF75304">
    <property type="entry name" value="Amidase signature (AS) enzymes"/>
    <property type="match status" value="1"/>
</dbReference>
<dbReference type="PANTHER" id="PTHR11895:SF67">
    <property type="entry name" value="AMIDASE DOMAIN-CONTAINING PROTEIN"/>
    <property type="match status" value="1"/>
</dbReference>
<name>A0ABU6GRZ7_9BACL</name>
<comment type="caution">
    <text evidence="2">The sequence shown here is derived from an EMBL/GenBank/DDBJ whole genome shotgun (WGS) entry which is preliminary data.</text>
</comment>
<dbReference type="InterPro" id="IPR023631">
    <property type="entry name" value="Amidase_dom"/>
</dbReference>
<protein>
    <submittedName>
        <fullName evidence="2">Amidase</fullName>
    </submittedName>
</protein>